<name>A0A8E2EN09_9PEZI</name>
<dbReference type="Pfam" id="PF25140">
    <property type="entry name" value="PGAP1_TMD"/>
    <property type="match status" value="1"/>
</dbReference>
<evidence type="ECO:0000256" key="9">
    <source>
        <dbReference type="ARBA" id="ARBA00022927"/>
    </source>
</evidence>
<feature type="transmembrane region" description="Helical" evidence="12">
    <location>
        <begin position="946"/>
        <end position="967"/>
    </location>
</feature>
<dbReference type="AlphaFoldDB" id="A0A8E2EN09"/>
<keyword evidence="7 12" id="KW-0378">Hydrolase</keyword>
<evidence type="ECO:0000256" key="4">
    <source>
        <dbReference type="ARBA" id="ARBA00015856"/>
    </source>
</evidence>
<dbReference type="InterPro" id="IPR029058">
    <property type="entry name" value="AB_hydrolase_fold"/>
</dbReference>
<evidence type="ECO:0000256" key="3">
    <source>
        <dbReference type="ARBA" id="ARBA00006931"/>
    </source>
</evidence>
<keyword evidence="16" id="KW-1185">Reference proteome</keyword>
<evidence type="ECO:0000313" key="15">
    <source>
        <dbReference type="EMBL" id="OCL01726.1"/>
    </source>
</evidence>
<evidence type="ECO:0000256" key="5">
    <source>
        <dbReference type="ARBA" id="ARBA00022448"/>
    </source>
</evidence>
<keyword evidence="11 12" id="KW-0472">Membrane</keyword>
<evidence type="ECO:0000256" key="6">
    <source>
        <dbReference type="ARBA" id="ARBA00022692"/>
    </source>
</evidence>
<dbReference type="PANTHER" id="PTHR15495:SF7">
    <property type="entry name" value="GPI INOSITOL-DEACYLASE"/>
    <property type="match status" value="1"/>
</dbReference>
<dbReference type="Gene3D" id="3.40.50.1820">
    <property type="entry name" value="alpha/beta hydrolase"/>
    <property type="match status" value="1"/>
</dbReference>
<evidence type="ECO:0000256" key="2">
    <source>
        <dbReference type="ARBA" id="ARBA00004477"/>
    </source>
</evidence>
<comment type="subcellular location">
    <subcellularLocation>
        <location evidence="2">Endoplasmic reticulum membrane</location>
        <topology evidence="2">Multi-pass membrane protein</topology>
    </subcellularLocation>
</comment>
<evidence type="ECO:0000256" key="7">
    <source>
        <dbReference type="ARBA" id="ARBA00022801"/>
    </source>
</evidence>
<dbReference type="EC" id="3.1.-.-" evidence="12"/>
<dbReference type="InterPro" id="IPR056824">
    <property type="entry name" value="PGAP1_TMD"/>
</dbReference>
<sequence length="1046" mass="117209">MHLLAKDITPDSMVEVQNHRRSRLRNPWACSLVTLVTTCVAFGVLFVIGQSFMTRQLDPKGCDMSYMRPSFARFSDFDTEHTRFASKYSLYLYREGGIDEDTRVKGVPVLFIPGNAGSYKQVRPLAAEAAYHYHNVLRHDENAIRGGKRALDFFSVDFNEDITAFHGQTLLDQAEYLNDAISFILSLYHNPSRSIRDSDLPDPSSVIIVGHSMGGMVARTMLTMPNYQSNSINTIVTLSAPHTRPPVSFDGDIVKTYKQVNDYWRHAYSQTWAIDNPLWHVTLISIAGGGLDNVLPSDYASLASLVPDTHGFTVFTSSIPNVWTGMDHLAITWCDQFRKSVVRSLYDVIDVSRSTQTLPRAERMRGFKKWLLTGLEDVAEKTLPHKEPKTLLTLEDNSNAIISQGERLSLRSLGQSRKPKAYLLPVPPQGAPEGRKFTLLSNQKLDSPGENGKLEVLFCSVFPLQAGQSATLFSMNMDLSGDSTGSTRLACKNAASDVITLPESTRESTYPFNTKEPFSYLQYDLEELAEHQFVAVVDKATERSSAWVIAEFSAGSESVIRANLGLRRLITTGLHLKLPVRRPMVIDIKIPALHSSLLAYKLKIGKQLCENNDLFTPLLRQYITEVYESKFFVNVEEANINLHGVAPYMPPPFRAKMSSNGLSLQIWSDPTCESTMQISLKVDLIGSMGKLWMRYRTVFAAFPLLVVALVLRKQFKVYDETAIFMSFSESLNQCLRSSLPVSFVALTFFAMSLASAGQEPPKQSGHWLPRSWSGNATESVIDYTKNDLLLGSQDAFFWFLVPLFGVICVGICVAVNYLALGLTHTFTLAYSLFRSASLRSEDGRRTPTTFAVTSTRQRVITTGILLLLVSTVIPYHFAYMVLCIVQIATCTRAYKLARETRSDANYNFYNYAHSILVLMLWILPINIPVLVVWIRNLAVHWLTPFSSHHNILSIMPFILLIETLSTGRMVPRITTSIRYITNILLFGIAVYAAVYGVTFAYLLHHLANILCAWLAALHFSTSSFSLTRLSRILEGVGPEGHVKKRP</sequence>
<feature type="transmembrane region" description="Helical" evidence="12">
    <location>
        <begin position="864"/>
        <end position="887"/>
    </location>
</feature>
<dbReference type="FunFam" id="3.40.50.1820:FF:000056">
    <property type="entry name" value="GPI inositol-deacylase"/>
    <property type="match status" value="1"/>
</dbReference>
<dbReference type="InterPro" id="IPR012908">
    <property type="entry name" value="PGAP1-ab_dom-like"/>
</dbReference>
<dbReference type="Pfam" id="PF25141">
    <property type="entry name" value="PGAP1_2nd"/>
    <property type="match status" value="1"/>
</dbReference>
<dbReference type="Proteomes" id="UP000250140">
    <property type="component" value="Unassembled WGS sequence"/>
</dbReference>
<evidence type="ECO:0000256" key="8">
    <source>
        <dbReference type="ARBA" id="ARBA00022824"/>
    </source>
</evidence>
<evidence type="ECO:0000313" key="16">
    <source>
        <dbReference type="Proteomes" id="UP000250140"/>
    </source>
</evidence>
<dbReference type="Pfam" id="PF07819">
    <property type="entry name" value="PGAP1"/>
    <property type="match status" value="1"/>
</dbReference>
<dbReference type="OrthoDB" id="348976at2759"/>
<feature type="transmembrane region" description="Helical" evidence="12">
    <location>
        <begin position="979"/>
        <end position="1001"/>
    </location>
</feature>
<keyword evidence="10 12" id="KW-1133">Transmembrane helix</keyword>
<feature type="domain" description="GPI inositol-deacylase PGAP1-like alpha/beta" evidence="13">
    <location>
        <begin position="104"/>
        <end position="347"/>
    </location>
</feature>
<dbReference type="GO" id="GO:0005789">
    <property type="term" value="C:endoplasmic reticulum membrane"/>
    <property type="evidence" value="ECO:0007669"/>
    <property type="project" value="UniProtKB-SubCell"/>
</dbReference>
<dbReference type="GO" id="GO:0006888">
    <property type="term" value="P:endoplasmic reticulum to Golgi vesicle-mediated transport"/>
    <property type="evidence" value="ECO:0007669"/>
    <property type="project" value="TreeGrafter"/>
</dbReference>
<feature type="transmembrane region" description="Helical" evidence="12">
    <location>
        <begin position="697"/>
        <end position="715"/>
    </location>
</feature>
<dbReference type="InterPro" id="IPR039529">
    <property type="entry name" value="PGAP1/BST1"/>
</dbReference>
<keyword evidence="5 12" id="KW-0813">Transport</keyword>
<dbReference type="PANTHER" id="PTHR15495">
    <property type="entry name" value="NEGATIVE REGULATOR OF VESICLE FORMATION-RELATED"/>
    <property type="match status" value="1"/>
</dbReference>
<reference evidence="15 16" key="1">
    <citation type="journal article" date="2016" name="Nat. Commun.">
        <title>Ectomycorrhizal ecology is imprinted in the genome of the dominant symbiotic fungus Cenococcum geophilum.</title>
        <authorList>
            <consortium name="DOE Joint Genome Institute"/>
            <person name="Peter M."/>
            <person name="Kohler A."/>
            <person name="Ohm R.A."/>
            <person name="Kuo A."/>
            <person name="Krutzmann J."/>
            <person name="Morin E."/>
            <person name="Arend M."/>
            <person name="Barry K.W."/>
            <person name="Binder M."/>
            <person name="Choi C."/>
            <person name="Clum A."/>
            <person name="Copeland A."/>
            <person name="Grisel N."/>
            <person name="Haridas S."/>
            <person name="Kipfer T."/>
            <person name="LaButti K."/>
            <person name="Lindquist E."/>
            <person name="Lipzen A."/>
            <person name="Maire R."/>
            <person name="Meier B."/>
            <person name="Mihaltcheva S."/>
            <person name="Molinier V."/>
            <person name="Murat C."/>
            <person name="Poggeler S."/>
            <person name="Quandt C.A."/>
            <person name="Sperisen C."/>
            <person name="Tritt A."/>
            <person name="Tisserant E."/>
            <person name="Crous P.W."/>
            <person name="Henrissat B."/>
            <person name="Nehls U."/>
            <person name="Egli S."/>
            <person name="Spatafora J.W."/>
            <person name="Grigoriev I.V."/>
            <person name="Martin F.M."/>
        </authorList>
    </citation>
    <scope>NUCLEOTIDE SEQUENCE [LARGE SCALE GENOMIC DNA]</scope>
    <source>
        <strain evidence="15 16">CBS 207.34</strain>
    </source>
</reference>
<organism evidence="15 16">
    <name type="scientific">Glonium stellatum</name>
    <dbReference type="NCBI Taxonomy" id="574774"/>
    <lineage>
        <taxon>Eukaryota</taxon>
        <taxon>Fungi</taxon>
        <taxon>Dikarya</taxon>
        <taxon>Ascomycota</taxon>
        <taxon>Pezizomycotina</taxon>
        <taxon>Dothideomycetes</taxon>
        <taxon>Pleosporomycetidae</taxon>
        <taxon>Gloniales</taxon>
        <taxon>Gloniaceae</taxon>
        <taxon>Glonium</taxon>
    </lineage>
</organism>
<protein>
    <recommendedName>
        <fullName evidence="4 12">GPI inositol-deacylase</fullName>
        <ecNumber evidence="12">3.1.-.-</ecNumber>
    </recommendedName>
</protein>
<proteinExistence type="inferred from homology"/>
<feature type="domain" description="GPI inositol-deacylase transmembrane" evidence="14">
    <location>
        <begin position="698"/>
        <end position="1019"/>
    </location>
</feature>
<evidence type="ECO:0000256" key="1">
    <source>
        <dbReference type="ARBA" id="ARBA00003496"/>
    </source>
</evidence>
<evidence type="ECO:0000256" key="12">
    <source>
        <dbReference type="RuleBase" id="RU365011"/>
    </source>
</evidence>
<keyword evidence="6 12" id="KW-0812">Transmembrane</keyword>
<dbReference type="GO" id="GO:0006505">
    <property type="term" value="P:GPI anchor metabolic process"/>
    <property type="evidence" value="ECO:0007669"/>
    <property type="project" value="TreeGrafter"/>
</dbReference>
<gene>
    <name evidence="15" type="ORF">AOQ84DRAFT_306136</name>
</gene>
<feature type="transmembrane region" description="Helical" evidence="12">
    <location>
        <begin position="908"/>
        <end position="934"/>
    </location>
</feature>
<keyword evidence="8 12" id="KW-0256">Endoplasmic reticulum</keyword>
<evidence type="ECO:0000259" key="13">
    <source>
        <dbReference type="Pfam" id="PF07819"/>
    </source>
</evidence>
<dbReference type="GO" id="GO:0015031">
    <property type="term" value="P:protein transport"/>
    <property type="evidence" value="ECO:0007669"/>
    <property type="project" value="UniProtKB-KW"/>
</dbReference>
<dbReference type="EMBL" id="KV751087">
    <property type="protein sequence ID" value="OCL01726.1"/>
    <property type="molecule type" value="Genomic_DNA"/>
</dbReference>
<comment type="similarity">
    <text evidence="3 12">Belongs to the GPI inositol-deacylase family.</text>
</comment>
<accession>A0A8E2EN09</accession>
<feature type="transmembrane region" description="Helical" evidence="12">
    <location>
        <begin position="26"/>
        <end position="48"/>
    </location>
</feature>
<evidence type="ECO:0000259" key="14">
    <source>
        <dbReference type="Pfam" id="PF25140"/>
    </source>
</evidence>
<feature type="transmembrane region" description="Helical" evidence="12">
    <location>
        <begin position="795"/>
        <end position="819"/>
    </location>
</feature>
<evidence type="ECO:0000256" key="11">
    <source>
        <dbReference type="ARBA" id="ARBA00023136"/>
    </source>
</evidence>
<dbReference type="GO" id="GO:0050185">
    <property type="term" value="F:phosphatidylinositol deacylase activity"/>
    <property type="evidence" value="ECO:0007669"/>
    <property type="project" value="TreeGrafter"/>
</dbReference>
<comment type="function">
    <text evidence="1 12">Involved in inositol deacylation of GPI-anchored proteins which plays important roles in the quality control and ER-associated degradation of GPI-anchored proteins.</text>
</comment>
<keyword evidence="9 12" id="KW-0653">Protein transport</keyword>
<evidence type="ECO:0000256" key="10">
    <source>
        <dbReference type="ARBA" id="ARBA00022989"/>
    </source>
</evidence>
<dbReference type="SUPFAM" id="SSF53474">
    <property type="entry name" value="alpha/beta-Hydrolases"/>
    <property type="match status" value="1"/>
</dbReference>